<evidence type="ECO:0000259" key="6">
    <source>
        <dbReference type="Pfam" id="PF00174"/>
    </source>
</evidence>
<dbReference type="EMBL" id="CP095005">
    <property type="protein sequence ID" value="UOO94198.1"/>
    <property type="molecule type" value="Genomic_DNA"/>
</dbReference>
<dbReference type="InterPro" id="IPR014756">
    <property type="entry name" value="Ig_E-set"/>
</dbReference>
<dbReference type="GeneID" id="71762075"/>
<evidence type="ECO:0000256" key="3">
    <source>
        <dbReference type="ARBA" id="ARBA00022723"/>
    </source>
</evidence>
<keyword evidence="4" id="KW-0560">Oxidoreductase</keyword>
<dbReference type="GO" id="GO:0043546">
    <property type="term" value="F:molybdopterin cofactor binding"/>
    <property type="evidence" value="ECO:0007669"/>
    <property type="project" value="TreeGrafter"/>
</dbReference>
<dbReference type="PROSITE" id="PS51318">
    <property type="entry name" value="TAT"/>
    <property type="match status" value="1"/>
</dbReference>
<dbReference type="CDD" id="cd02110">
    <property type="entry name" value="SO_family_Moco_dimer"/>
    <property type="match status" value="1"/>
</dbReference>
<dbReference type="SUPFAM" id="SSF81296">
    <property type="entry name" value="E set domains"/>
    <property type="match status" value="1"/>
</dbReference>
<dbReference type="Pfam" id="PF03404">
    <property type="entry name" value="Mo-co_dimer"/>
    <property type="match status" value="1"/>
</dbReference>
<keyword evidence="2" id="KW-0500">Molybdenum</keyword>
<accession>A0AAX3AK26</accession>
<dbReference type="SUPFAM" id="SSF56524">
    <property type="entry name" value="Oxidoreductase molybdopterin-binding domain"/>
    <property type="match status" value="1"/>
</dbReference>
<dbReference type="GO" id="GO:0030151">
    <property type="term" value="F:molybdenum ion binding"/>
    <property type="evidence" value="ECO:0007669"/>
    <property type="project" value="InterPro"/>
</dbReference>
<dbReference type="PRINTS" id="PR00407">
    <property type="entry name" value="EUMOPTERIN"/>
</dbReference>
<evidence type="ECO:0000259" key="7">
    <source>
        <dbReference type="Pfam" id="PF03404"/>
    </source>
</evidence>
<dbReference type="InterPro" id="IPR000572">
    <property type="entry name" value="OxRdtase_Mopterin-bd_dom"/>
</dbReference>
<dbReference type="Gene3D" id="2.60.40.650">
    <property type="match status" value="1"/>
</dbReference>
<keyword evidence="9" id="KW-1185">Reference proteome</keyword>
<dbReference type="InterPro" id="IPR006311">
    <property type="entry name" value="TAT_signal"/>
</dbReference>
<evidence type="ECO:0000313" key="8">
    <source>
        <dbReference type="EMBL" id="UOO94198.1"/>
    </source>
</evidence>
<feature type="region of interest" description="Disordered" evidence="5">
    <location>
        <begin position="441"/>
        <end position="470"/>
    </location>
</feature>
<proteinExistence type="predicted"/>
<feature type="domain" description="Moybdenum cofactor oxidoreductase dimerisation" evidence="7">
    <location>
        <begin position="358"/>
        <end position="470"/>
    </location>
</feature>
<evidence type="ECO:0000313" key="9">
    <source>
        <dbReference type="Proteomes" id="UP000830542"/>
    </source>
</evidence>
<dbReference type="AlphaFoldDB" id="A0AAX3AK26"/>
<evidence type="ECO:0000256" key="1">
    <source>
        <dbReference type="ARBA" id="ARBA00001924"/>
    </source>
</evidence>
<feature type="region of interest" description="Disordered" evidence="5">
    <location>
        <begin position="1"/>
        <end position="20"/>
    </location>
</feature>
<protein>
    <submittedName>
        <fullName evidence="8">Sulfite oxidase</fullName>
    </submittedName>
</protein>
<sequence length="559" mass="59547">MTENKTEDEPATDRSQSDRYLSRRRYLAAAGVTAGAGVLAGCGGGDQSGGNETTGAAGTTVAETATAGGGTEQTAEATTEGGATGDSYSYTKQQLKQKYPGLEILSPEPPNGQADDLSTYTSFLTGVDSEYIRSHYNSPKIDEAEHTISFTGLSDGEAEISMEELKRDYPTASVVHTMQCSGNGRSYFEPQVAGNPWSFGATDTARYTGTPLSAVLEAYGADTSDEMWLSVMGEDAPEGEDVFARSIPMQKATDDCMLAYERNGSALTAEHGFPVRLIVPGWYGCNNVKWLGRMHVMEKMLYGPQWNGEQDRTYTHWQQSSYRIIPVQDEEPKRYESIDTFDVHEQMQNTDEIRNAYMYDQLVKSLIGYPGQDATVSPGIDGTVEVVGVAWAGDDEVDGVEISTDGGETWNDAEFFGPSPGPAAWRQYRYRWDADPGDYTLASRATDGEGRTQPATISKPDENLRGITDDKYPWNKDGYGSNAYMPESVDVTVTSGGDGNTTGGNASSGNATGGNATSGNATTGNDTGGETTIGNPSGDTTAGGNTSTTSGNSTTDGGS</sequence>
<evidence type="ECO:0000256" key="5">
    <source>
        <dbReference type="SAM" id="MobiDB-lite"/>
    </source>
</evidence>
<name>A0AAX3AK26_HALDO</name>
<feature type="compositionally biased region" description="Basic and acidic residues" evidence="5">
    <location>
        <begin position="459"/>
        <end position="470"/>
    </location>
</feature>
<feature type="region of interest" description="Disordered" evidence="5">
    <location>
        <begin position="489"/>
        <end position="559"/>
    </location>
</feature>
<evidence type="ECO:0000256" key="2">
    <source>
        <dbReference type="ARBA" id="ARBA00022505"/>
    </source>
</evidence>
<feature type="compositionally biased region" description="Gly residues" evidence="5">
    <location>
        <begin position="38"/>
        <end position="48"/>
    </location>
</feature>
<dbReference type="PANTHER" id="PTHR19372:SF7">
    <property type="entry name" value="SULFITE OXIDASE, MITOCHONDRIAL"/>
    <property type="match status" value="1"/>
</dbReference>
<feature type="compositionally biased region" description="Low complexity" evidence="5">
    <location>
        <begin position="503"/>
        <end position="559"/>
    </location>
</feature>
<dbReference type="Pfam" id="PF00174">
    <property type="entry name" value="Oxidored_molyb"/>
    <property type="match status" value="1"/>
</dbReference>
<dbReference type="InterPro" id="IPR005066">
    <property type="entry name" value="MoCF_OxRdtse_dimer"/>
</dbReference>
<comment type="cofactor">
    <cofactor evidence="1">
        <name>Mo-molybdopterin</name>
        <dbReference type="ChEBI" id="CHEBI:71302"/>
    </cofactor>
</comment>
<feature type="region of interest" description="Disordered" evidence="5">
    <location>
        <begin position="38"/>
        <end position="87"/>
    </location>
</feature>
<dbReference type="PANTHER" id="PTHR19372">
    <property type="entry name" value="SULFITE REDUCTASE"/>
    <property type="match status" value="1"/>
</dbReference>
<organism evidence="8 9">
    <name type="scientific">Halococcus dombrowskii</name>
    <dbReference type="NCBI Taxonomy" id="179637"/>
    <lineage>
        <taxon>Archaea</taxon>
        <taxon>Methanobacteriati</taxon>
        <taxon>Methanobacteriota</taxon>
        <taxon>Stenosarchaea group</taxon>
        <taxon>Halobacteria</taxon>
        <taxon>Halobacteriales</taxon>
        <taxon>Halococcaceae</taxon>
        <taxon>Halococcus</taxon>
    </lineage>
</organism>
<dbReference type="GO" id="GO:0006790">
    <property type="term" value="P:sulfur compound metabolic process"/>
    <property type="evidence" value="ECO:0007669"/>
    <property type="project" value="TreeGrafter"/>
</dbReference>
<dbReference type="InterPro" id="IPR008335">
    <property type="entry name" value="Mopterin_OxRdtase_euk"/>
</dbReference>
<reference evidence="8" key="1">
    <citation type="submission" date="2022-04" db="EMBL/GenBank/DDBJ databases">
        <title>Sequencing and genomic assembly of Halococcus dombrowskii.</title>
        <authorList>
            <person name="Lim S.W."/>
            <person name="MacLea K.S."/>
        </authorList>
    </citation>
    <scope>NUCLEOTIDE SEQUENCE</scope>
    <source>
        <strain evidence="8">H4</strain>
    </source>
</reference>
<evidence type="ECO:0000256" key="4">
    <source>
        <dbReference type="ARBA" id="ARBA00023002"/>
    </source>
</evidence>
<feature type="domain" description="Oxidoreductase molybdopterin-binding" evidence="6">
    <location>
        <begin position="135"/>
        <end position="300"/>
    </location>
</feature>
<dbReference type="GO" id="GO:0008482">
    <property type="term" value="F:sulfite oxidase activity"/>
    <property type="evidence" value="ECO:0007669"/>
    <property type="project" value="TreeGrafter"/>
</dbReference>
<dbReference type="KEGG" id="hdo:MUK72_09465"/>
<gene>
    <name evidence="8" type="ORF">MUK72_09465</name>
</gene>
<dbReference type="Proteomes" id="UP000830542">
    <property type="component" value="Chromosome"/>
</dbReference>
<dbReference type="InterPro" id="IPR036374">
    <property type="entry name" value="OxRdtase_Mopterin-bd_sf"/>
</dbReference>
<feature type="compositionally biased region" description="Low complexity" evidence="5">
    <location>
        <begin position="49"/>
        <end position="81"/>
    </location>
</feature>
<dbReference type="RefSeq" id="WP_244699437.1">
    <property type="nucleotide sequence ID" value="NZ_BAAADN010000058.1"/>
</dbReference>
<dbReference type="GO" id="GO:0020037">
    <property type="term" value="F:heme binding"/>
    <property type="evidence" value="ECO:0007669"/>
    <property type="project" value="TreeGrafter"/>
</dbReference>
<dbReference type="Gene3D" id="3.90.420.10">
    <property type="entry name" value="Oxidoreductase, molybdopterin-binding domain"/>
    <property type="match status" value="1"/>
</dbReference>
<keyword evidence="3" id="KW-0479">Metal-binding</keyword>